<accession>A0A167M087</accession>
<feature type="compositionally biased region" description="Low complexity" evidence="1">
    <location>
        <begin position="1"/>
        <end position="13"/>
    </location>
</feature>
<evidence type="ECO:0000256" key="1">
    <source>
        <dbReference type="SAM" id="MobiDB-lite"/>
    </source>
</evidence>
<dbReference type="AlphaFoldDB" id="A0A167M087"/>
<dbReference type="EMBL" id="KV417285">
    <property type="protein sequence ID" value="KZO96210.1"/>
    <property type="molecule type" value="Genomic_DNA"/>
</dbReference>
<evidence type="ECO:0000313" key="2">
    <source>
        <dbReference type="EMBL" id="KZO96210.1"/>
    </source>
</evidence>
<gene>
    <name evidence="2" type="ORF">CALVIDRAFT_137796</name>
</gene>
<dbReference type="Proteomes" id="UP000076738">
    <property type="component" value="Unassembled WGS sequence"/>
</dbReference>
<evidence type="ECO:0000313" key="3">
    <source>
        <dbReference type="Proteomes" id="UP000076738"/>
    </source>
</evidence>
<feature type="region of interest" description="Disordered" evidence="1">
    <location>
        <begin position="1"/>
        <end position="85"/>
    </location>
</feature>
<dbReference type="PANTHER" id="PTHR38696">
    <property type="entry name" value="MEDIATOR OF RNA POLYMERASE II TRANSCRIPTION SUBUNIT 13"/>
    <property type="match status" value="1"/>
</dbReference>
<name>A0A167M087_CALVF</name>
<reference evidence="2 3" key="1">
    <citation type="journal article" date="2016" name="Mol. Biol. Evol.">
        <title>Comparative Genomics of Early-Diverging Mushroom-Forming Fungi Provides Insights into the Origins of Lignocellulose Decay Capabilities.</title>
        <authorList>
            <person name="Nagy L.G."/>
            <person name="Riley R."/>
            <person name="Tritt A."/>
            <person name="Adam C."/>
            <person name="Daum C."/>
            <person name="Floudas D."/>
            <person name="Sun H."/>
            <person name="Yadav J.S."/>
            <person name="Pangilinan J."/>
            <person name="Larsson K.H."/>
            <person name="Matsuura K."/>
            <person name="Barry K."/>
            <person name="Labutti K."/>
            <person name="Kuo R."/>
            <person name="Ohm R.A."/>
            <person name="Bhattacharya S.S."/>
            <person name="Shirouzu T."/>
            <person name="Yoshinaga Y."/>
            <person name="Martin F.M."/>
            <person name="Grigoriev I.V."/>
            <person name="Hibbett D.S."/>
        </authorList>
    </citation>
    <scope>NUCLEOTIDE SEQUENCE [LARGE SCALE GENOMIC DNA]</scope>
    <source>
        <strain evidence="2 3">TUFC12733</strain>
    </source>
</reference>
<dbReference type="PANTHER" id="PTHR38696:SF1">
    <property type="entry name" value="MEDIATOR OF RNA POLYMERASE II TRANSCRIPTION SUBUNIT 13"/>
    <property type="match status" value="1"/>
</dbReference>
<sequence length="373" mass="40912">MSTIHSISSESSEAQPLTPPFLTPMSSYRDPRPHADPDVDGEAQSVTSLPLGPLITADGRTHIPSPEPEEAQDIKTMPGDQDQTSPSRFFEPFPEGPIPAHQFRPRREFIPSIHAPHEFALLTLAEGNLVRMLGFDEEAVRTVRDVLASTEGERLGIRSERRGNAVEANGRKSSEDRVMSPVRSMQSPVLGELVEWCLEGKPWKERKHSSEILLTTLFSTLLSHSFLYVSPLHLATPSSPVHLSAIFSRPLEPIQERKTAFSISFPAANIIRVIGAPKESTPGILAVVRQGWGTRLKEEKSEIGTWEGKLKGPGLFGPAPEPPGPEVVLDTLAAFNRQGIELMTIVRLAGTEMWLFDCSVGMEGGSTMMTPVF</sequence>
<protein>
    <submittedName>
        <fullName evidence="2">Uncharacterized protein</fullName>
    </submittedName>
</protein>
<keyword evidence="3" id="KW-1185">Reference proteome</keyword>
<organism evidence="2 3">
    <name type="scientific">Calocera viscosa (strain TUFC12733)</name>
    <dbReference type="NCBI Taxonomy" id="1330018"/>
    <lineage>
        <taxon>Eukaryota</taxon>
        <taxon>Fungi</taxon>
        <taxon>Dikarya</taxon>
        <taxon>Basidiomycota</taxon>
        <taxon>Agaricomycotina</taxon>
        <taxon>Dacrymycetes</taxon>
        <taxon>Dacrymycetales</taxon>
        <taxon>Dacrymycetaceae</taxon>
        <taxon>Calocera</taxon>
    </lineage>
</organism>
<dbReference type="OrthoDB" id="3358646at2759"/>
<proteinExistence type="predicted"/>